<gene>
    <name evidence="1" type="ORF">RHMOL_Rhmol04G0242000</name>
</gene>
<reference evidence="1" key="1">
    <citation type="submission" date="2022-02" db="EMBL/GenBank/DDBJ databases">
        <title>Plant Genome Project.</title>
        <authorList>
            <person name="Zhang R.-G."/>
        </authorList>
    </citation>
    <scope>NUCLEOTIDE SEQUENCE</scope>
    <source>
        <strain evidence="1">AT1</strain>
    </source>
</reference>
<accession>A0ACC0P6C5</accession>
<name>A0ACC0P6C5_RHOML</name>
<sequence>MPKIRKYMFGFEKRKQKQRVDELIQSQVGALDRFISSNKQKESSNLNEEQEILVNEEQEIVGNEGQENLGNEGQENLGNQEHK</sequence>
<proteinExistence type="predicted"/>
<evidence type="ECO:0000313" key="2">
    <source>
        <dbReference type="Proteomes" id="UP001062846"/>
    </source>
</evidence>
<evidence type="ECO:0000313" key="1">
    <source>
        <dbReference type="EMBL" id="KAI8560262.1"/>
    </source>
</evidence>
<comment type="caution">
    <text evidence="1">The sequence shown here is derived from an EMBL/GenBank/DDBJ whole genome shotgun (WGS) entry which is preliminary data.</text>
</comment>
<protein>
    <submittedName>
        <fullName evidence="1">Uncharacterized protein</fullName>
    </submittedName>
</protein>
<dbReference type="Proteomes" id="UP001062846">
    <property type="component" value="Chromosome 4"/>
</dbReference>
<dbReference type="EMBL" id="CM046391">
    <property type="protein sequence ID" value="KAI8560262.1"/>
    <property type="molecule type" value="Genomic_DNA"/>
</dbReference>
<organism evidence="1 2">
    <name type="scientific">Rhododendron molle</name>
    <name type="common">Chinese azalea</name>
    <name type="synonym">Azalea mollis</name>
    <dbReference type="NCBI Taxonomy" id="49168"/>
    <lineage>
        <taxon>Eukaryota</taxon>
        <taxon>Viridiplantae</taxon>
        <taxon>Streptophyta</taxon>
        <taxon>Embryophyta</taxon>
        <taxon>Tracheophyta</taxon>
        <taxon>Spermatophyta</taxon>
        <taxon>Magnoliopsida</taxon>
        <taxon>eudicotyledons</taxon>
        <taxon>Gunneridae</taxon>
        <taxon>Pentapetalae</taxon>
        <taxon>asterids</taxon>
        <taxon>Ericales</taxon>
        <taxon>Ericaceae</taxon>
        <taxon>Ericoideae</taxon>
        <taxon>Rhodoreae</taxon>
        <taxon>Rhododendron</taxon>
    </lineage>
</organism>
<keyword evidence="2" id="KW-1185">Reference proteome</keyword>